<proteinExistence type="predicted"/>
<feature type="compositionally biased region" description="Basic and acidic residues" evidence="1">
    <location>
        <begin position="302"/>
        <end position="311"/>
    </location>
</feature>
<protein>
    <submittedName>
        <fullName evidence="2">Uncharacterized protein</fullName>
    </submittedName>
</protein>
<feature type="compositionally biased region" description="Polar residues" evidence="1">
    <location>
        <begin position="1"/>
        <end position="11"/>
    </location>
</feature>
<feature type="compositionally biased region" description="Polar residues" evidence="1">
    <location>
        <begin position="237"/>
        <end position="247"/>
    </location>
</feature>
<comment type="caution">
    <text evidence="2">The sequence shown here is derived from an EMBL/GenBank/DDBJ whole genome shotgun (WGS) entry which is preliminary data.</text>
</comment>
<dbReference type="EMBL" id="CALNXK010000046">
    <property type="protein sequence ID" value="CAH3129043.1"/>
    <property type="molecule type" value="Genomic_DNA"/>
</dbReference>
<evidence type="ECO:0000256" key="1">
    <source>
        <dbReference type="SAM" id="MobiDB-lite"/>
    </source>
</evidence>
<gene>
    <name evidence="2" type="ORF">PLOB_00033914</name>
</gene>
<dbReference type="Proteomes" id="UP001159405">
    <property type="component" value="Unassembled WGS sequence"/>
</dbReference>
<reference evidence="2 3" key="1">
    <citation type="submission" date="2022-05" db="EMBL/GenBank/DDBJ databases">
        <authorList>
            <consortium name="Genoscope - CEA"/>
            <person name="William W."/>
        </authorList>
    </citation>
    <scope>NUCLEOTIDE SEQUENCE [LARGE SCALE GENOMIC DNA]</scope>
</reference>
<feature type="region of interest" description="Disordered" evidence="1">
    <location>
        <begin position="201"/>
        <end position="311"/>
    </location>
</feature>
<organism evidence="2 3">
    <name type="scientific">Porites lobata</name>
    <dbReference type="NCBI Taxonomy" id="104759"/>
    <lineage>
        <taxon>Eukaryota</taxon>
        <taxon>Metazoa</taxon>
        <taxon>Cnidaria</taxon>
        <taxon>Anthozoa</taxon>
        <taxon>Hexacorallia</taxon>
        <taxon>Scleractinia</taxon>
        <taxon>Fungiina</taxon>
        <taxon>Poritidae</taxon>
        <taxon>Porites</taxon>
    </lineage>
</organism>
<keyword evidence="3" id="KW-1185">Reference proteome</keyword>
<feature type="region of interest" description="Disordered" evidence="1">
    <location>
        <begin position="1"/>
        <end position="38"/>
    </location>
</feature>
<accession>A0ABN8P4U5</accession>
<evidence type="ECO:0000313" key="2">
    <source>
        <dbReference type="EMBL" id="CAH3129043.1"/>
    </source>
</evidence>
<name>A0ABN8P4U5_9CNID</name>
<evidence type="ECO:0000313" key="3">
    <source>
        <dbReference type="Proteomes" id="UP001159405"/>
    </source>
</evidence>
<sequence>MGATPLQQSEALQPHVLTSPLPHHPIELGQAKNPNKNPVAERAGQELETELLRQEPLGGAVSPLTLAVATSALNSRIRSRGLSSREMWTQRDQFSNQQLPLAYDQLIALQHEQRLSNHHHSERSKAPLHKRRPTPLIDVGDLVYLHSDWNKSRARDRYLVVAVDPPFCDIKKFIGSQLRSSSYRVKLTECFKVPSDLADPLHAPRPCRSHDSDDEDDPDTTPHSPPSLPDIPDAISASAQHLSNSPRCVTPPAPVFPADRIMDDTAAQPSCPEDPSLEKAVVSADPDPPSLRRSSRTRRRPARFEDYVTEL</sequence>